<dbReference type="VEuPathDB" id="AmoebaDB:FDP41_001924"/>
<dbReference type="PANTHER" id="PTHR16932">
    <property type="entry name" value="INTERFERON ALPHA-INDUCIBLE PROTEIN 27"/>
    <property type="match status" value="1"/>
</dbReference>
<dbReference type="RefSeq" id="XP_044563567.1">
    <property type="nucleotide sequence ID" value="XM_044705062.1"/>
</dbReference>
<dbReference type="Proteomes" id="UP000444721">
    <property type="component" value="Unassembled WGS sequence"/>
</dbReference>
<protein>
    <submittedName>
        <fullName evidence="7">Uncharacterized protein</fullName>
    </submittedName>
</protein>
<accession>A0A6A5BX14</accession>
<dbReference type="GO" id="GO:0016020">
    <property type="term" value="C:membrane"/>
    <property type="evidence" value="ECO:0007669"/>
    <property type="project" value="UniProtKB-SubCell"/>
</dbReference>
<keyword evidence="8" id="KW-1185">Reference proteome</keyword>
<dbReference type="EMBL" id="VFQX01000028">
    <property type="protein sequence ID" value="KAF0978854.1"/>
    <property type="molecule type" value="Genomic_DNA"/>
</dbReference>
<comment type="similarity">
    <text evidence="2">Belongs to the IFI6/IFI27 family.</text>
</comment>
<dbReference type="AlphaFoldDB" id="A0A6A5BX14"/>
<dbReference type="GeneID" id="68109142"/>
<proteinExistence type="inferred from homology"/>
<evidence type="ECO:0000256" key="4">
    <source>
        <dbReference type="ARBA" id="ARBA00022989"/>
    </source>
</evidence>
<dbReference type="InterPro" id="IPR009311">
    <property type="entry name" value="IFI6/IFI27-like"/>
</dbReference>
<comment type="caution">
    <text evidence="7">The sequence shown here is derived from an EMBL/GenBank/DDBJ whole genome shotgun (WGS) entry which is preliminary data.</text>
</comment>
<dbReference type="Pfam" id="PF06140">
    <property type="entry name" value="Ifi-6-16"/>
    <property type="match status" value="1"/>
</dbReference>
<dbReference type="PANTHER" id="PTHR16932:SF18">
    <property type="entry name" value="INTERFERON, ALPHA-INDUCIBLE PROTEIN 27-LIKE 2"/>
    <property type="match status" value="1"/>
</dbReference>
<keyword evidence="4 6" id="KW-1133">Transmembrane helix</keyword>
<reference evidence="7 8" key="1">
    <citation type="journal article" date="2019" name="Sci. Rep.">
        <title>Nanopore sequencing improves the draft genome of the human pathogenic amoeba Naegleria fowleri.</title>
        <authorList>
            <person name="Liechti N."/>
            <person name="Schurch N."/>
            <person name="Bruggmann R."/>
            <person name="Wittwer M."/>
        </authorList>
    </citation>
    <scope>NUCLEOTIDE SEQUENCE [LARGE SCALE GENOMIC DNA]</scope>
    <source>
        <strain evidence="7 8">ATCC 30894</strain>
    </source>
</reference>
<feature type="transmembrane region" description="Helical" evidence="6">
    <location>
        <begin position="114"/>
        <end position="132"/>
    </location>
</feature>
<gene>
    <name evidence="7" type="ORF">FDP41_001924</name>
</gene>
<evidence type="ECO:0000256" key="1">
    <source>
        <dbReference type="ARBA" id="ARBA00004141"/>
    </source>
</evidence>
<evidence type="ECO:0000256" key="3">
    <source>
        <dbReference type="ARBA" id="ARBA00022692"/>
    </source>
</evidence>
<evidence type="ECO:0000256" key="2">
    <source>
        <dbReference type="ARBA" id="ARBA00007262"/>
    </source>
</evidence>
<dbReference type="InterPro" id="IPR038213">
    <property type="entry name" value="IFI6/IFI27-like_sf"/>
</dbReference>
<comment type="subcellular location">
    <subcellularLocation>
        <location evidence="1">Membrane</location>
        <topology evidence="1">Multi-pass membrane protein</topology>
    </subcellularLocation>
</comment>
<sequence>MSLLREYLTKTNENYIQPLFKKFQKDNTTVTTTVTTTVATATTTGVATSVGIPALASLLGFKAGGIASGSIAAWWMSCSDVASGGSVAAGSSVAVMQSIGAVGAVGAVGLTTTVLPLALVTGVVTGAAVYGYQCYDKKKQQHVGGGADDTKKKKV</sequence>
<dbReference type="Gene3D" id="6.10.110.10">
    <property type="match status" value="1"/>
</dbReference>
<name>A0A6A5BX14_NAEFO</name>
<evidence type="ECO:0000256" key="6">
    <source>
        <dbReference type="SAM" id="Phobius"/>
    </source>
</evidence>
<organism evidence="7 8">
    <name type="scientific">Naegleria fowleri</name>
    <name type="common">Brain eating amoeba</name>
    <dbReference type="NCBI Taxonomy" id="5763"/>
    <lineage>
        <taxon>Eukaryota</taxon>
        <taxon>Discoba</taxon>
        <taxon>Heterolobosea</taxon>
        <taxon>Tetramitia</taxon>
        <taxon>Eutetramitia</taxon>
        <taxon>Vahlkampfiidae</taxon>
        <taxon>Naegleria</taxon>
    </lineage>
</organism>
<keyword evidence="5 6" id="KW-0472">Membrane</keyword>
<evidence type="ECO:0000313" key="7">
    <source>
        <dbReference type="EMBL" id="KAF0978854.1"/>
    </source>
</evidence>
<dbReference type="VEuPathDB" id="AmoebaDB:NF0009200"/>
<evidence type="ECO:0000313" key="8">
    <source>
        <dbReference type="Proteomes" id="UP000444721"/>
    </source>
</evidence>
<keyword evidence="3 6" id="KW-0812">Transmembrane</keyword>
<evidence type="ECO:0000256" key="5">
    <source>
        <dbReference type="ARBA" id="ARBA00023136"/>
    </source>
</evidence>